<dbReference type="InterPro" id="IPR015421">
    <property type="entry name" value="PyrdxlP-dep_Trfase_major"/>
</dbReference>
<dbReference type="STRING" id="639282.DEFDS_2157"/>
<dbReference type="Pfam" id="PF00155">
    <property type="entry name" value="Aminotran_1_2"/>
    <property type="match status" value="1"/>
</dbReference>
<comment type="cofactor">
    <cofactor evidence="1">
        <name>pyridoxal 5'-phosphate</name>
        <dbReference type="ChEBI" id="CHEBI:597326"/>
    </cofactor>
</comment>
<reference evidence="7 8" key="1">
    <citation type="journal article" date="2010" name="DNA Res.">
        <title>Bacterial lifestyle in a deep-sea hydrothermal vent chimney revealed by the genome sequence of the thermophilic bacterium Deferribacter desulfuricans SSM1.</title>
        <authorList>
            <person name="Takaki Y."/>
            <person name="Shimamura S."/>
            <person name="Nakagawa S."/>
            <person name="Fukuhara Y."/>
            <person name="Horikawa H."/>
            <person name="Ankai A."/>
            <person name="Harada T."/>
            <person name="Hosoyama A."/>
            <person name="Oguchi A."/>
            <person name="Fukui S."/>
            <person name="Fujita N."/>
            <person name="Takami H."/>
            <person name="Takai K."/>
        </authorList>
    </citation>
    <scope>NUCLEOTIDE SEQUENCE [LARGE SCALE GENOMIC DNA]</scope>
    <source>
        <strain evidence="8">DSM 14783 / JCM 11476 / NBRC 101012 / SSM1</strain>
    </source>
</reference>
<keyword evidence="3 7" id="KW-0032">Aminotransferase</keyword>
<dbReference type="InterPro" id="IPR015424">
    <property type="entry name" value="PyrdxlP-dep_Trfase"/>
</dbReference>
<accession>D3PA64</accession>
<dbReference type="GO" id="GO:0004069">
    <property type="term" value="F:L-aspartate:2-oxoglutarate aminotransferase activity"/>
    <property type="evidence" value="ECO:0007669"/>
    <property type="project" value="UniProtKB-EC"/>
</dbReference>
<name>D3PA64_DEFDS</name>
<dbReference type="GO" id="GO:0006520">
    <property type="term" value="P:amino acid metabolic process"/>
    <property type="evidence" value="ECO:0007669"/>
    <property type="project" value="InterPro"/>
</dbReference>
<evidence type="ECO:0000313" key="8">
    <source>
        <dbReference type="Proteomes" id="UP000001520"/>
    </source>
</evidence>
<gene>
    <name evidence="7" type="ordered locus">DEFDS_2157</name>
</gene>
<dbReference type="PANTHER" id="PTHR46383:SF2">
    <property type="entry name" value="AMINOTRANSFERASE"/>
    <property type="match status" value="1"/>
</dbReference>
<dbReference type="InterPro" id="IPR004839">
    <property type="entry name" value="Aminotransferase_I/II_large"/>
</dbReference>
<dbReference type="SUPFAM" id="SSF53383">
    <property type="entry name" value="PLP-dependent transferases"/>
    <property type="match status" value="1"/>
</dbReference>
<sequence>MKNFDIDPFIVMDIIRESRMFDDSIHFEVGEPDIKPSPKVIEMMANKLQESFGYTESKGIYPLREKISEFYKKKYNLKIDPERIIVTMGTSSAFSLAFSLLCQKDEYIAFSDPTYPCYKNIAKILKTNFISIHVDKTTNYQITADMLKNKKIKALLISSPANPTGTIYDKNNLADLANYCEKNGIYLISDEIYHGLVYENFKEYSALEFNENAIVINGFSKYFCMPGIRAGWIILPESLIRMGEILQQNMFISAPTISQYAGIAAFDYEYLNYVKTVYEKRRDFLYNELKDIFKIETVPQGGFYIWANCEDYTDNSYEFCKKILKDIKVAITPGIDFGKNNTDKYIRFAFTREITHMKGGVERLKKYLLN</sequence>
<keyword evidence="4 7" id="KW-0808">Transferase</keyword>
<dbReference type="PRINTS" id="PR00753">
    <property type="entry name" value="ACCSYNTHASE"/>
</dbReference>
<dbReference type="PANTHER" id="PTHR46383">
    <property type="entry name" value="ASPARTATE AMINOTRANSFERASE"/>
    <property type="match status" value="1"/>
</dbReference>
<comment type="similarity">
    <text evidence="2">Belongs to the class-I pyridoxal-phosphate-dependent aminotransferase family.</text>
</comment>
<dbReference type="CDD" id="cd00609">
    <property type="entry name" value="AAT_like"/>
    <property type="match status" value="1"/>
</dbReference>
<dbReference type="Proteomes" id="UP000001520">
    <property type="component" value="Chromosome"/>
</dbReference>
<evidence type="ECO:0000256" key="1">
    <source>
        <dbReference type="ARBA" id="ARBA00001933"/>
    </source>
</evidence>
<dbReference type="AlphaFoldDB" id="D3PA64"/>
<evidence type="ECO:0000256" key="2">
    <source>
        <dbReference type="ARBA" id="ARBA00007441"/>
    </source>
</evidence>
<evidence type="ECO:0000256" key="4">
    <source>
        <dbReference type="ARBA" id="ARBA00022679"/>
    </source>
</evidence>
<evidence type="ECO:0000256" key="3">
    <source>
        <dbReference type="ARBA" id="ARBA00022576"/>
    </source>
</evidence>
<dbReference type="EMBL" id="AP011529">
    <property type="protein sequence ID" value="BAI81604.1"/>
    <property type="molecule type" value="Genomic_DNA"/>
</dbReference>
<protein>
    <submittedName>
        <fullName evidence="7">Aminotransferase, I and II</fullName>
        <ecNumber evidence="7">2.6.1.1</ecNumber>
    </submittedName>
</protein>
<dbReference type="KEGG" id="ddf:DEFDS_2157"/>
<feature type="domain" description="Aminotransferase class I/classII large" evidence="6">
    <location>
        <begin position="24"/>
        <end position="351"/>
    </location>
</feature>
<evidence type="ECO:0000259" key="6">
    <source>
        <dbReference type="Pfam" id="PF00155"/>
    </source>
</evidence>
<dbReference type="InterPro" id="IPR050596">
    <property type="entry name" value="AspAT/PAT-like"/>
</dbReference>
<dbReference type="Gene3D" id="3.40.640.10">
    <property type="entry name" value="Type I PLP-dependent aspartate aminotransferase-like (Major domain)"/>
    <property type="match status" value="1"/>
</dbReference>
<proteinExistence type="inferred from homology"/>
<organism evidence="7 8">
    <name type="scientific">Deferribacter desulfuricans (strain DSM 14783 / JCM 11476 / NBRC 101012 / SSM1)</name>
    <dbReference type="NCBI Taxonomy" id="639282"/>
    <lineage>
        <taxon>Bacteria</taxon>
        <taxon>Pseudomonadati</taxon>
        <taxon>Deferribacterota</taxon>
        <taxon>Deferribacteres</taxon>
        <taxon>Deferribacterales</taxon>
        <taxon>Deferribacteraceae</taxon>
        <taxon>Deferribacter</taxon>
    </lineage>
</organism>
<keyword evidence="5" id="KW-0663">Pyridoxal phosphate</keyword>
<dbReference type="HOGENOM" id="CLU_017584_4_3_0"/>
<keyword evidence="8" id="KW-1185">Reference proteome</keyword>
<dbReference type="OrthoDB" id="9802328at2"/>
<evidence type="ECO:0000256" key="5">
    <source>
        <dbReference type="ARBA" id="ARBA00022898"/>
    </source>
</evidence>
<evidence type="ECO:0000313" key="7">
    <source>
        <dbReference type="EMBL" id="BAI81604.1"/>
    </source>
</evidence>
<dbReference type="EC" id="2.6.1.1" evidence="7"/>
<dbReference type="eggNOG" id="COG0436">
    <property type="taxonomic scope" value="Bacteria"/>
</dbReference>
<dbReference type="GO" id="GO:0030170">
    <property type="term" value="F:pyridoxal phosphate binding"/>
    <property type="evidence" value="ECO:0007669"/>
    <property type="project" value="InterPro"/>
</dbReference>
<dbReference type="RefSeq" id="WP_013008849.1">
    <property type="nucleotide sequence ID" value="NC_013939.1"/>
</dbReference>